<keyword evidence="2" id="KW-1185">Reference proteome</keyword>
<evidence type="ECO:0008006" key="3">
    <source>
        <dbReference type="Google" id="ProtNLM"/>
    </source>
</evidence>
<dbReference type="Proteomes" id="UP000251558">
    <property type="component" value="Unassembled WGS sequence"/>
</dbReference>
<dbReference type="OrthoDB" id="8068570at2"/>
<sequence>MNDHVTILVASKYISLLDEAARNSGLLFRMGENFEEYAEITAGIAGKARTDPNFRPDCSQLDAGRAFWIVGEDRSGKVAHVQALRVDDLTATNLARHLESLKAFYTNPKSLAGPGSSCICRAPTAQRITRLVAYHGDIWLREDFRGQGLPRTFAGIAFGLAWVKWTPDFIYALVPTWSVEKGVADQYGYLHREASGAILSLPDRGIEEDDWLVWLTRRELSRLIKVTGGSRR</sequence>
<protein>
    <recommendedName>
        <fullName evidence="3">GNAT family N-acetyltransferase</fullName>
    </recommendedName>
</protein>
<accession>A0A330H7V4</accession>
<proteinExistence type="predicted"/>
<comment type="caution">
    <text evidence="1">The sequence shown here is derived from an EMBL/GenBank/DDBJ whole genome shotgun (WGS) entry which is preliminary data.</text>
</comment>
<dbReference type="EMBL" id="QMBP01000021">
    <property type="protein sequence ID" value="RAZ84723.1"/>
    <property type="molecule type" value="Genomic_DNA"/>
</dbReference>
<evidence type="ECO:0000313" key="2">
    <source>
        <dbReference type="Proteomes" id="UP000251558"/>
    </source>
</evidence>
<evidence type="ECO:0000313" key="1">
    <source>
        <dbReference type="EMBL" id="RAZ84723.1"/>
    </source>
</evidence>
<dbReference type="AlphaFoldDB" id="A0A330H7V4"/>
<gene>
    <name evidence="1" type="ORF">DPM33_30205</name>
</gene>
<reference evidence="1 2" key="1">
    <citation type="submission" date="2018-07" db="EMBL/GenBank/DDBJ databases">
        <title>Diversity of Mesorhizobium strains in Brazil.</title>
        <authorList>
            <person name="Helene L.C.F."/>
            <person name="Dall'Agnol R."/>
            <person name="Delamuta J.R.M."/>
            <person name="Hungria M."/>
        </authorList>
    </citation>
    <scope>NUCLEOTIDE SEQUENCE [LARGE SCALE GENOMIC DNA]</scope>
    <source>
        <strain evidence="1 2">AC99b</strain>
    </source>
</reference>
<name>A0A330H7V4_9HYPH</name>
<dbReference type="RefSeq" id="WP_112101032.1">
    <property type="nucleotide sequence ID" value="NZ_QMBP01000021.1"/>
</dbReference>
<organism evidence="1 2">
    <name type="scientific">Mesorhizobium hawassense</name>
    <dbReference type="NCBI Taxonomy" id="1209954"/>
    <lineage>
        <taxon>Bacteria</taxon>
        <taxon>Pseudomonadati</taxon>
        <taxon>Pseudomonadota</taxon>
        <taxon>Alphaproteobacteria</taxon>
        <taxon>Hyphomicrobiales</taxon>
        <taxon>Phyllobacteriaceae</taxon>
        <taxon>Mesorhizobium</taxon>
    </lineage>
</organism>